<evidence type="ECO:0000313" key="2">
    <source>
        <dbReference type="EnsemblPlants" id="OGLUM12G11840.1"/>
    </source>
</evidence>
<reference evidence="2" key="2">
    <citation type="submission" date="2018-05" db="EMBL/GenBank/DDBJ databases">
        <title>OgluRS3 (Oryza glumaepatula Reference Sequence Version 3).</title>
        <authorList>
            <person name="Zhang J."/>
            <person name="Kudrna D."/>
            <person name="Lee S."/>
            <person name="Talag J."/>
            <person name="Welchert J."/>
            <person name="Wing R.A."/>
        </authorList>
    </citation>
    <scope>NUCLEOTIDE SEQUENCE [LARGE SCALE GENOMIC DNA]</scope>
</reference>
<dbReference type="Proteomes" id="UP000026961">
    <property type="component" value="Chromosome 12"/>
</dbReference>
<evidence type="ECO:0000256" key="1">
    <source>
        <dbReference type="SAM" id="MobiDB-lite"/>
    </source>
</evidence>
<organism evidence="2">
    <name type="scientific">Oryza glumipatula</name>
    <dbReference type="NCBI Taxonomy" id="40148"/>
    <lineage>
        <taxon>Eukaryota</taxon>
        <taxon>Viridiplantae</taxon>
        <taxon>Streptophyta</taxon>
        <taxon>Embryophyta</taxon>
        <taxon>Tracheophyta</taxon>
        <taxon>Spermatophyta</taxon>
        <taxon>Magnoliopsida</taxon>
        <taxon>Liliopsida</taxon>
        <taxon>Poales</taxon>
        <taxon>Poaceae</taxon>
        <taxon>BOP clade</taxon>
        <taxon>Oryzoideae</taxon>
        <taxon>Oryzeae</taxon>
        <taxon>Oryzinae</taxon>
        <taxon>Oryza</taxon>
    </lineage>
</organism>
<accession>A0A0E0BS46</accession>
<keyword evidence="3" id="KW-1185">Reference proteome</keyword>
<dbReference type="HOGENOM" id="CLU_158244_1_0_1"/>
<evidence type="ECO:0000313" key="3">
    <source>
        <dbReference type="Proteomes" id="UP000026961"/>
    </source>
</evidence>
<sequence>MTNADNEVVDARPAMKTTKAAKLWSERTAAAPCRCSGKKSTSDEAMLSRAPLSTTTTSGGVDHRQWHCGPRGQRSGNPELDGIDACSITIGCRSRSSRTPERVIKPKMRGADDEVEAESMPMSKTCRC</sequence>
<protein>
    <submittedName>
        <fullName evidence="2">Uncharacterized protein</fullName>
    </submittedName>
</protein>
<name>A0A0E0BS46_9ORYZ</name>
<dbReference type="Gramene" id="OGLUM12G11840.1">
    <property type="protein sequence ID" value="OGLUM12G11840.1"/>
    <property type="gene ID" value="OGLUM12G11840"/>
</dbReference>
<feature type="region of interest" description="Disordered" evidence="1">
    <location>
        <begin position="35"/>
        <end position="80"/>
    </location>
</feature>
<proteinExistence type="predicted"/>
<reference evidence="2" key="1">
    <citation type="submission" date="2015-04" db="UniProtKB">
        <authorList>
            <consortium name="EnsemblPlants"/>
        </authorList>
    </citation>
    <scope>IDENTIFICATION</scope>
</reference>
<dbReference type="EnsemblPlants" id="OGLUM12G11840.1">
    <property type="protein sequence ID" value="OGLUM12G11840.1"/>
    <property type="gene ID" value="OGLUM12G11840"/>
</dbReference>
<feature type="region of interest" description="Disordered" evidence="1">
    <location>
        <begin position="106"/>
        <end position="128"/>
    </location>
</feature>
<dbReference type="AlphaFoldDB" id="A0A0E0BS46"/>